<keyword evidence="1" id="KW-1133">Transmembrane helix</keyword>
<comment type="caution">
    <text evidence="2">The sequence shown here is derived from an EMBL/GenBank/DDBJ whole genome shotgun (WGS) entry which is preliminary data.</text>
</comment>
<dbReference type="AlphaFoldDB" id="A0A2T0S3A7"/>
<organism evidence="2 3">
    <name type="scientific">Pseudosporangium ferrugineum</name>
    <dbReference type="NCBI Taxonomy" id="439699"/>
    <lineage>
        <taxon>Bacteria</taxon>
        <taxon>Bacillati</taxon>
        <taxon>Actinomycetota</taxon>
        <taxon>Actinomycetes</taxon>
        <taxon>Micromonosporales</taxon>
        <taxon>Micromonosporaceae</taxon>
        <taxon>Pseudosporangium</taxon>
    </lineage>
</organism>
<evidence type="ECO:0000313" key="2">
    <source>
        <dbReference type="EMBL" id="PRY27908.1"/>
    </source>
</evidence>
<keyword evidence="1" id="KW-0472">Membrane</keyword>
<evidence type="ECO:0000313" key="3">
    <source>
        <dbReference type="Proteomes" id="UP000239209"/>
    </source>
</evidence>
<keyword evidence="3" id="KW-1185">Reference proteome</keyword>
<dbReference type="InterPro" id="IPR013783">
    <property type="entry name" value="Ig-like_fold"/>
</dbReference>
<feature type="transmembrane region" description="Helical" evidence="1">
    <location>
        <begin position="22"/>
        <end position="41"/>
    </location>
</feature>
<dbReference type="GO" id="GO:0005975">
    <property type="term" value="P:carbohydrate metabolic process"/>
    <property type="evidence" value="ECO:0007669"/>
    <property type="project" value="UniProtKB-ARBA"/>
</dbReference>
<evidence type="ECO:0000256" key="1">
    <source>
        <dbReference type="SAM" id="Phobius"/>
    </source>
</evidence>
<dbReference type="Proteomes" id="UP000239209">
    <property type="component" value="Unassembled WGS sequence"/>
</dbReference>
<dbReference type="OrthoDB" id="3373017at2"/>
<dbReference type="GO" id="GO:0005509">
    <property type="term" value="F:calcium ion binding"/>
    <property type="evidence" value="ECO:0007669"/>
    <property type="project" value="InterPro"/>
</dbReference>
<sequence length="554" mass="57079">MATVRTGTAAPPGDEGLSLLEVLMSIVVIGTVMASVAPFLVRSLNVSDQQRGDQIAVQVANDALERVRGLDPTSLLTGRSKAATDAQWSKAPAEVKDLLPAGLAADPMLPVTSTAGLRAPLPTEENPFPVNDMTFKQQWYVGRCWQPKADATHTDIGACGGTATGVPFFRVVVSVTWKHRACTSGNCIYVASTLVSNAADPVFDIKRPAPTVTDPGNQYAYLGSPVNLQIGSTGGRLPLTWTATGLPAGLTLSPTALVTGTPTALGTSTVVVKVTDKDGRTDDSTFTWTVVNELVLTNPGDQLTRPSTAVSLTVAATGGVTPRAWSATGLPASMTINPTTGVISGTTPAAIQTLNVTVTVKDGGTRTLTVAFVWRIAPPLVLPNPGNQSATIGDNGDYPLAASGGAPPYAWTAANLPAGLTINPTTGRVSGILTQGTRYITTITVTDSMGIKQTVSVVISVANRTGSDLRITAPNPASPNQTTALGATVSLTATGLGANKPSYQWTATGLPPGVALAPDGVFSGKPTAKGVHRVTLTLTSDQSVATMMFDWTVT</sequence>
<dbReference type="PROSITE" id="PS00409">
    <property type="entry name" value="PROKAR_NTER_METHYL"/>
    <property type="match status" value="1"/>
</dbReference>
<proteinExistence type="predicted"/>
<reference evidence="2 3" key="1">
    <citation type="submission" date="2018-03" db="EMBL/GenBank/DDBJ databases">
        <title>Genomic Encyclopedia of Archaeal and Bacterial Type Strains, Phase II (KMG-II): from individual species to whole genera.</title>
        <authorList>
            <person name="Goeker M."/>
        </authorList>
    </citation>
    <scope>NUCLEOTIDE SEQUENCE [LARGE SCALE GENOMIC DNA]</scope>
    <source>
        <strain evidence="2 3">DSM 45348</strain>
    </source>
</reference>
<keyword evidence="1" id="KW-0812">Transmembrane</keyword>
<dbReference type="GO" id="GO:0016020">
    <property type="term" value="C:membrane"/>
    <property type="evidence" value="ECO:0007669"/>
    <property type="project" value="InterPro"/>
</dbReference>
<dbReference type="SUPFAM" id="SSF49313">
    <property type="entry name" value="Cadherin-like"/>
    <property type="match status" value="3"/>
</dbReference>
<accession>A0A2T0S3A7</accession>
<name>A0A2T0S3A7_9ACTN</name>
<protein>
    <submittedName>
        <fullName evidence="2">Type II secretory pathway pseudopilin PulG</fullName>
    </submittedName>
</protein>
<dbReference type="InterPro" id="IPR012902">
    <property type="entry name" value="N_methyl_site"/>
</dbReference>
<dbReference type="EMBL" id="PVZG01000009">
    <property type="protein sequence ID" value="PRY27908.1"/>
    <property type="molecule type" value="Genomic_DNA"/>
</dbReference>
<dbReference type="InterPro" id="IPR015919">
    <property type="entry name" value="Cadherin-like_sf"/>
</dbReference>
<dbReference type="Pfam" id="PF05345">
    <property type="entry name" value="He_PIG"/>
    <property type="match status" value="4"/>
</dbReference>
<gene>
    <name evidence="2" type="ORF">CLV70_10962</name>
</gene>
<dbReference type="Gene3D" id="2.60.40.10">
    <property type="entry name" value="Immunoglobulins"/>
    <property type="match status" value="4"/>
</dbReference>
<dbReference type="RefSeq" id="WP_106128021.1">
    <property type="nucleotide sequence ID" value="NZ_PVZG01000009.1"/>
</dbReference>